<evidence type="ECO:0000256" key="3">
    <source>
        <dbReference type="ARBA" id="ARBA00022842"/>
    </source>
</evidence>
<keyword evidence="1" id="KW-0479">Metal-binding</keyword>
<dbReference type="Gene3D" id="3.40.50.300">
    <property type="entry name" value="P-loop containing nucleotide triphosphate hydrolases"/>
    <property type="match status" value="1"/>
</dbReference>
<evidence type="ECO:0000313" key="7">
    <source>
        <dbReference type="Proteomes" id="UP000000674"/>
    </source>
</evidence>
<evidence type="ECO:0000256" key="4">
    <source>
        <dbReference type="ARBA" id="ARBA00023134"/>
    </source>
</evidence>
<keyword evidence="2" id="KW-0547">Nucleotide-binding</keyword>
<keyword evidence="4" id="KW-0342">GTP-binding</keyword>
<dbReference type="InterPro" id="IPR030393">
    <property type="entry name" value="G_ENGB_dom"/>
</dbReference>
<dbReference type="EMBL" id="CP000477">
    <property type="protein sequence ID" value="ABK14612.1"/>
    <property type="molecule type" value="Genomic_DNA"/>
</dbReference>
<feature type="domain" description="EngB-type G" evidence="5">
    <location>
        <begin position="1"/>
        <end position="185"/>
    </location>
</feature>
<name>A0B7D8_METTP</name>
<dbReference type="GeneID" id="4462966"/>
<evidence type="ECO:0000259" key="5">
    <source>
        <dbReference type="PROSITE" id="PS51706"/>
    </source>
</evidence>
<proteinExistence type="predicted"/>
<protein>
    <submittedName>
        <fullName evidence="6">GTP-binding protein, HSR1-related protein</fullName>
    </submittedName>
</protein>
<dbReference type="RefSeq" id="WP_011696008.1">
    <property type="nucleotide sequence ID" value="NC_008553.1"/>
</dbReference>
<dbReference type="AlphaFoldDB" id="A0B7D8"/>
<dbReference type="SUPFAM" id="SSF52540">
    <property type="entry name" value="P-loop containing nucleoside triphosphate hydrolases"/>
    <property type="match status" value="1"/>
</dbReference>
<dbReference type="KEGG" id="mtp:Mthe_0823"/>
<dbReference type="OrthoDB" id="65113at2157"/>
<dbReference type="STRING" id="349307.Mthe_0823"/>
<organism evidence="6 7">
    <name type="scientific">Methanothrix thermoacetophila (strain DSM 6194 / JCM 14653 / NBRC 101360 / PT)</name>
    <name type="common">Methanosaeta thermophila</name>
    <dbReference type="NCBI Taxonomy" id="349307"/>
    <lineage>
        <taxon>Archaea</taxon>
        <taxon>Methanobacteriati</taxon>
        <taxon>Methanobacteriota</taxon>
        <taxon>Stenosarchaea group</taxon>
        <taxon>Methanomicrobia</taxon>
        <taxon>Methanotrichales</taxon>
        <taxon>Methanotrichaceae</taxon>
        <taxon>Methanothrix</taxon>
    </lineage>
</organism>
<dbReference type="NCBIfam" id="NF003255">
    <property type="entry name" value="PRK04213.1"/>
    <property type="match status" value="1"/>
</dbReference>
<dbReference type="GO" id="GO:0046872">
    <property type="term" value="F:metal ion binding"/>
    <property type="evidence" value="ECO:0007669"/>
    <property type="project" value="UniProtKB-KW"/>
</dbReference>
<dbReference type="PROSITE" id="PS51706">
    <property type="entry name" value="G_ENGB"/>
    <property type="match status" value="1"/>
</dbReference>
<accession>A0B7D8</accession>
<dbReference type="InterPro" id="IPR006073">
    <property type="entry name" value="GTP-bd"/>
</dbReference>
<evidence type="ECO:0000256" key="1">
    <source>
        <dbReference type="ARBA" id="ARBA00022723"/>
    </source>
</evidence>
<gene>
    <name evidence="6" type="ordered locus">Mthe_0823</name>
</gene>
<dbReference type="PANTHER" id="PTHR11649">
    <property type="entry name" value="MSS1/TRME-RELATED GTP-BINDING PROTEIN"/>
    <property type="match status" value="1"/>
</dbReference>
<dbReference type="PANTHER" id="PTHR11649:SF13">
    <property type="entry name" value="ENGB-TYPE G DOMAIN-CONTAINING PROTEIN"/>
    <property type="match status" value="1"/>
</dbReference>
<dbReference type="GO" id="GO:0005525">
    <property type="term" value="F:GTP binding"/>
    <property type="evidence" value="ECO:0007669"/>
    <property type="project" value="UniProtKB-KW"/>
</dbReference>
<dbReference type="Pfam" id="PF01926">
    <property type="entry name" value="MMR_HSR1"/>
    <property type="match status" value="1"/>
</dbReference>
<dbReference type="InterPro" id="IPR027417">
    <property type="entry name" value="P-loop_NTPase"/>
</dbReference>
<sequence>MCEIVLVGRSNVGKSTLFRALTGERVPIGRRPGVTFRPYSVRIGNLTYVDMPGYGFMKYRSWRDQERVKDLIVRYLEDHADRIITAVQVTDAASFLEIAERWESRGEVPVEIEMWEFLCDLKLNPILAANKIDRIANREQVLDWIAERLGMEPPWRRWEDRIAPISAKRGEIEPLRNLIKSRIEMASSSP</sequence>
<keyword evidence="3" id="KW-0460">Magnesium</keyword>
<keyword evidence="7" id="KW-1185">Reference proteome</keyword>
<dbReference type="Proteomes" id="UP000000674">
    <property type="component" value="Chromosome"/>
</dbReference>
<evidence type="ECO:0000313" key="6">
    <source>
        <dbReference type="EMBL" id="ABK14612.1"/>
    </source>
</evidence>
<dbReference type="HOGENOM" id="CLU_033732_3_0_2"/>
<reference evidence="6 7" key="1">
    <citation type="submission" date="2006-10" db="EMBL/GenBank/DDBJ databases">
        <title>Complete sequence of Methanosaeta thermophila PT.</title>
        <authorList>
            <consortium name="US DOE Joint Genome Institute"/>
            <person name="Copeland A."/>
            <person name="Lucas S."/>
            <person name="Lapidus A."/>
            <person name="Barry K."/>
            <person name="Detter J.C."/>
            <person name="Glavina del Rio T."/>
            <person name="Hammon N."/>
            <person name="Israni S."/>
            <person name="Pitluck S."/>
            <person name="Chain P."/>
            <person name="Malfatti S."/>
            <person name="Shin M."/>
            <person name="Vergez L."/>
            <person name="Schmutz J."/>
            <person name="Larimer F."/>
            <person name="Land M."/>
            <person name="Hauser L."/>
            <person name="Kyrpides N."/>
            <person name="Kim E."/>
            <person name="Smith K.S."/>
            <person name="Ingram-Smith C."/>
            <person name="Richardson P."/>
        </authorList>
    </citation>
    <scope>NUCLEOTIDE SEQUENCE [LARGE SCALE GENOMIC DNA]</scope>
    <source>
        <strain evidence="7">DSM 6194 / JCM 14653 / NBRC 101360 / PT</strain>
    </source>
</reference>
<evidence type="ECO:0000256" key="2">
    <source>
        <dbReference type="ARBA" id="ARBA00022741"/>
    </source>
</evidence>